<dbReference type="Proteomes" id="UP001519287">
    <property type="component" value="Unassembled WGS sequence"/>
</dbReference>
<organism evidence="1 2">
    <name type="scientific">Paenibacillus eucommiae</name>
    <dbReference type="NCBI Taxonomy" id="1355755"/>
    <lineage>
        <taxon>Bacteria</taxon>
        <taxon>Bacillati</taxon>
        <taxon>Bacillota</taxon>
        <taxon>Bacilli</taxon>
        <taxon>Bacillales</taxon>
        <taxon>Paenibacillaceae</taxon>
        <taxon>Paenibacillus</taxon>
    </lineage>
</organism>
<dbReference type="InterPro" id="IPR049253">
    <property type="entry name" value="DUF6886"/>
</dbReference>
<reference evidence="1 2" key="1">
    <citation type="submission" date="2021-03" db="EMBL/GenBank/DDBJ databases">
        <title>Genomic Encyclopedia of Type Strains, Phase IV (KMG-IV): sequencing the most valuable type-strain genomes for metagenomic binning, comparative biology and taxonomic classification.</title>
        <authorList>
            <person name="Goeker M."/>
        </authorList>
    </citation>
    <scope>NUCLEOTIDE SEQUENCE [LARGE SCALE GENOMIC DNA]</scope>
    <source>
        <strain evidence="1 2">DSM 26048</strain>
    </source>
</reference>
<evidence type="ECO:0000313" key="1">
    <source>
        <dbReference type="EMBL" id="MBP1990581.1"/>
    </source>
</evidence>
<name>A0ABS4IUP0_9BACL</name>
<dbReference type="EMBL" id="JAGGLB010000005">
    <property type="protein sequence ID" value="MBP1990581.1"/>
    <property type="molecule type" value="Genomic_DNA"/>
</dbReference>
<proteinExistence type="predicted"/>
<protein>
    <submittedName>
        <fullName evidence="1">Uncharacterized protein</fullName>
    </submittedName>
</protein>
<accession>A0ABS4IUP0</accession>
<evidence type="ECO:0000313" key="2">
    <source>
        <dbReference type="Proteomes" id="UP001519287"/>
    </source>
</evidence>
<keyword evidence="2" id="KW-1185">Reference proteome</keyword>
<sequence length="171" mass="20317">MHLYHFSEDPTIEVFHPRVKHSRTDMPPVVWAIDQEHAFTFYFPRNCPRIVYKKSDEINEQDYQKFFGLTISDIVITVETNWYEAIKEATLYRYTLPSTTFEVFDETAGYYISYQTVEPLQMDPITDHLERLMDMNIDVRFTPNLHPLREAILNSTVNDFGIHRFNQAKSL</sequence>
<gene>
    <name evidence="1" type="ORF">J2Z66_002187</name>
</gene>
<dbReference type="Pfam" id="PF21820">
    <property type="entry name" value="DUF6886"/>
    <property type="match status" value="1"/>
</dbReference>
<comment type="caution">
    <text evidence="1">The sequence shown here is derived from an EMBL/GenBank/DDBJ whole genome shotgun (WGS) entry which is preliminary data.</text>
</comment>
<dbReference type="RefSeq" id="WP_209971338.1">
    <property type="nucleotide sequence ID" value="NZ_JAGGLB010000005.1"/>
</dbReference>